<dbReference type="HOGENOM" id="CLU_2922412_0_0_1"/>
<proteinExistence type="predicted"/>
<reference evidence="1 2" key="1">
    <citation type="journal article" date="2011" name="Proc. Natl. Acad. Sci. U.S.A.">
        <title>Comparative genomics of xylose-fermenting fungi for enhanced biofuel production.</title>
        <authorList>
            <person name="Wohlbach D.J."/>
            <person name="Kuo A."/>
            <person name="Sato T.K."/>
            <person name="Potts K.M."/>
            <person name="Salamov A.A."/>
            <person name="LaButti K.M."/>
            <person name="Sun H."/>
            <person name="Clum A."/>
            <person name="Pangilinan J.L."/>
            <person name="Lindquist E.A."/>
            <person name="Lucas S."/>
            <person name="Lapidus A."/>
            <person name="Jin M."/>
            <person name="Gunawan C."/>
            <person name="Balan V."/>
            <person name="Dale B.E."/>
            <person name="Jeffries T.W."/>
            <person name="Zinkel R."/>
            <person name="Barry K.W."/>
            <person name="Grigoriev I.V."/>
            <person name="Gasch A.P."/>
        </authorList>
    </citation>
    <scope>NUCLEOTIDE SEQUENCE [LARGE SCALE GENOMIC DNA]</scope>
    <source>
        <strain evidence="2">ATCC 10573 / BCRC 21748 / CBS 615 / JCM 9827 / NBRC 10315 / NRRL Y-1498 / VKM Y-70</strain>
    </source>
</reference>
<accession>G3BD73</accession>
<dbReference type="EMBL" id="GL996528">
    <property type="protein sequence ID" value="EGV60258.1"/>
    <property type="molecule type" value="Genomic_DNA"/>
</dbReference>
<evidence type="ECO:0000313" key="1">
    <source>
        <dbReference type="EMBL" id="EGV60258.1"/>
    </source>
</evidence>
<name>G3BD73_CANTC</name>
<evidence type="ECO:0000313" key="2">
    <source>
        <dbReference type="Proteomes" id="UP000000707"/>
    </source>
</evidence>
<dbReference type="Proteomes" id="UP000000707">
    <property type="component" value="Unassembled WGS sequence"/>
</dbReference>
<gene>
    <name evidence="1" type="ORF">CANTEDRAFT_116317</name>
</gene>
<keyword evidence="2" id="KW-1185">Reference proteome</keyword>
<sequence>MGIRKLWDFDVSNTAVFIGWSATSQEVKMIVVFFGSGGFKSRIKLTHQYRQDSPSGNGISG</sequence>
<protein>
    <submittedName>
        <fullName evidence="1">Uncharacterized protein</fullName>
    </submittedName>
</protein>
<organism evidence="2">
    <name type="scientific">Candida tenuis (strain ATCC 10573 / BCRC 21748 / CBS 615 / JCM 9827 / NBRC 10315 / NRRL Y-1498 / VKM Y-70)</name>
    <name type="common">Yeast</name>
    <name type="synonym">Yamadazyma tenuis</name>
    <dbReference type="NCBI Taxonomy" id="590646"/>
    <lineage>
        <taxon>Eukaryota</taxon>
        <taxon>Fungi</taxon>
        <taxon>Dikarya</taxon>
        <taxon>Ascomycota</taxon>
        <taxon>Saccharomycotina</taxon>
        <taxon>Pichiomycetes</taxon>
        <taxon>Debaryomycetaceae</taxon>
        <taxon>Yamadazyma</taxon>
    </lineage>
</organism>
<dbReference type="AlphaFoldDB" id="G3BD73"/>